<dbReference type="Pfam" id="PF01844">
    <property type="entry name" value="HNH"/>
    <property type="match status" value="1"/>
</dbReference>
<evidence type="ECO:0000256" key="2">
    <source>
        <dbReference type="SAM" id="MobiDB-lite"/>
    </source>
</evidence>
<evidence type="ECO:0000259" key="3">
    <source>
        <dbReference type="SMART" id="SM00507"/>
    </source>
</evidence>
<feature type="region of interest" description="Disordered" evidence="2">
    <location>
        <begin position="433"/>
        <end position="470"/>
    </location>
</feature>
<dbReference type="InterPro" id="IPR002711">
    <property type="entry name" value="HNH"/>
</dbReference>
<dbReference type="STRING" id="1193518.BN13_430008"/>
<accession>A0A077MAH4</accession>
<dbReference type="Proteomes" id="UP000035720">
    <property type="component" value="Unassembled WGS sequence"/>
</dbReference>
<dbReference type="Gene3D" id="1.10.30.50">
    <property type="match status" value="1"/>
</dbReference>
<proteinExistence type="inferred from homology"/>
<dbReference type="InterPro" id="IPR003870">
    <property type="entry name" value="DUF222"/>
</dbReference>
<dbReference type="InterPro" id="IPR003615">
    <property type="entry name" value="HNH_nuc"/>
</dbReference>
<dbReference type="CDD" id="cd00085">
    <property type="entry name" value="HNHc"/>
    <property type="match status" value="1"/>
</dbReference>
<dbReference type="RefSeq" id="WP_048545960.1">
    <property type="nucleotide sequence ID" value="NZ_HF571038.1"/>
</dbReference>
<dbReference type="SMART" id="SM00507">
    <property type="entry name" value="HNHc"/>
    <property type="match status" value="1"/>
</dbReference>
<dbReference type="AlphaFoldDB" id="A0A077MAH4"/>
<feature type="domain" description="HNH nuclease" evidence="3">
    <location>
        <begin position="362"/>
        <end position="413"/>
    </location>
</feature>
<sequence>MAVHPIERFAPGPESGLEQVLDAVRECREALADVREVVTIAQSDLVTELLAELGELALVVDAAEVAVVAEAVTRGVPGDAAVPLPAAAWVAATSRRYQAGPEAGRLVKLAEAVSPATVTRSAGVLSLGQDGEALGEAILDAQVPVACGATAIAEMARLVKHLRPECVSAVWEAYAALAAGGDPGEVRRLRPAMHARFGSAEELSRDEEKARTGSALNGGRVGPIDGLTDYRLTLHPEAVAILEAALDPLTEPQPGPDGEADARSWATRRADALIELVQRAVRAADAVPLRAATQVSLLVKAADLRDGAGCATTIGTIDGGRFLSIAAARELSCGAELAPILLDDNDIPIVIGRSKRLFTRHQIRALHLRDGGCTFPHCARPAGWSDAHHLVHWADGGPTDLANAALLCSYHHHIVHSRRLAGWVTTARADPPDAPGIARPPDATGATGPPRVVWDLAPGSYDARRRPRVA</sequence>
<name>A0A077MAH4_9MICO</name>
<dbReference type="GO" id="GO:0004519">
    <property type="term" value="F:endonuclease activity"/>
    <property type="evidence" value="ECO:0007669"/>
    <property type="project" value="InterPro"/>
</dbReference>
<evidence type="ECO:0000313" key="5">
    <source>
        <dbReference type="Proteomes" id="UP000035720"/>
    </source>
</evidence>
<dbReference type="EMBL" id="CAJC01000154">
    <property type="protein sequence ID" value="CCI53649.1"/>
    <property type="molecule type" value="Genomic_DNA"/>
</dbReference>
<reference evidence="4 5" key="1">
    <citation type="journal article" date="2013" name="ISME J.">
        <title>A metabolic model for members of the genus Tetrasphaera involved in enhanced biological phosphorus removal.</title>
        <authorList>
            <person name="Kristiansen R."/>
            <person name="Nguyen H.T.T."/>
            <person name="Saunders A.M."/>
            <person name="Nielsen J.L."/>
            <person name="Wimmer R."/>
            <person name="Le V.Q."/>
            <person name="McIlroy S.J."/>
            <person name="Petrovski S."/>
            <person name="Seviour R.J."/>
            <person name="Calteau A."/>
            <person name="Nielsen K.L."/>
            <person name="Nielsen P.H."/>
        </authorList>
    </citation>
    <scope>NUCLEOTIDE SEQUENCE [LARGE SCALE GENOMIC DNA]</scope>
    <source>
        <strain evidence="4 5">Ben 74</strain>
    </source>
</reference>
<dbReference type="GO" id="GO:0003676">
    <property type="term" value="F:nucleic acid binding"/>
    <property type="evidence" value="ECO:0007669"/>
    <property type="project" value="InterPro"/>
</dbReference>
<organism evidence="4 5">
    <name type="scientific">Nostocoides jenkinsii Ben 74</name>
    <dbReference type="NCBI Taxonomy" id="1193518"/>
    <lineage>
        <taxon>Bacteria</taxon>
        <taxon>Bacillati</taxon>
        <taxon>Actinomycetota</taxon>
        <taxon>Actinomycetes</taxon>
        <taxon>Micrococcales</taxon>
        <taxon>Intrasporangiaceae</taxon>
        <taxon>Nostocoides</taxon>
    </lineage>
</organism>
<gene>
    <name evidence="4" type="ORF">BN13_430008</name>
</gene>
<evidence type="ECO:0000256" key="1">
    <source>
        <dbReference type="ARBA" id="ARBA00023450"/>
    </source>
</evidence>
<dbReference type="GO" id="GO:0008270">
    <property type="term" value="F:zinc ion binding"/>
    <property type="evidence" value="ECO:0007669"/>
    <property type="project" value="InterPro"/>
</dbReference>
<comment type="caution">
    <text evidence="4">The sequence shown here is derived from an EMBL/GenBank/DDBJ whole genome shotgun (WGS) entry which is preliminary data.</text>
</comment>
<protein>
    <recommendedName>
        <fullName evidence="3">HNH nuclease domain-containing protein</fullName>
    </recommendedName>
</protein>
<dbReference type="Pfam" id="PF02720">
    <property type="entry name" value="DUF222"/>
    <property type="match status" value="1"/>
</dbReference>
<evidence type="ECO:0000313" key="4">
    <source>
        <dbReference type="EMBL" id="CCI53649.1"/>
    </source>
</evidence>
<comment type="similarity">
    <text evidence="1">Belongs to the Rv1128c/1148c/1588c/1702c/1945/3466 family.</text>
</comment>
<dbReference type="OrthoDB" id="5177627at2"/>
<keyword evidence="5" id="KW-1185">Reference proteome</keyword>